<dbReference type="PANTHER" id="PTHR36558">
    <property type="entry name" value="GLR1098 PROTEIN"/>
    <property type="match status" value="1"/>
</dbReference>
<dbReference type="Proteomes" id="UP000238823">
    <property type="component" value="Unassembled WGS sequence"/>
</dbReference>
<feature type="domain" description="Putative restriction endonuclease" evidence="1">
    <location>
        <begin position="2"/>
        <end position="67"/>
    </location>
</feature>
<dbReference type="Pfam" id="PF05685">
    <property type="entry name" value="Uma2"/>
    <property type="match status" value="1"/>
</dbReference>
<dbReference type="EMBL" id="PVNL01000106">
    <property type="protein sequence ID" value="PRQ03906.1"/>
    <property type="molecule type" value="Genomic_DNA"/>
</dbReference>
<protein>
    <recommendedName>
        <fullName evidence="1">Putative restriction endonuclease domain-containing protein</fullName>
    </recommendedName>
</protein>
<name>A0A2S9YFX6_9BACT</name>
<dbReference type="SUPFAM" id="SSF52980">
    <property type="entry name" value="Restriction endonuclease-like"/>
    <property type="match status" value="1"/>
</dbReference>
<dbReference type="InterPro" id="IPR008538">
    <property type="entry name" value="Uma2"/>
</dbReference>
<evidence type="ECO:0000313" key="3">
    <source>
        <dbReference type="Proteomes" id="UP000238823"/>
    </source>
</evidence>
<dbReference type="Gene3D" id="3.90.1570.10">
    <property type="entry name" value="tt1808, chain A"/>
    <property type="match status" value="1"/>
</dbReference>
<dbReference type="CDD" id="cd06260">
    <property type="entry name" value="DUF820-like"/>
    <property type="match status" value="1"/>
</dbReference>
<sequence>MVIVEVLSDSTEAYDRGKKFEHYRQIASVQHYVLVSQNQALVEFYTRQGDGLWSLADRRLGDAVVLSAIGCEISVGDIYRRVFEVASK</sequence>
<dbReference type="InterPro" id="IPR011335">
    <property type="entry name" value="Restrct_endonuc-II-like"/>
</dbReference>
<proteinExistence type="predicted"/>
<dbReference type="InterPro" id="IPR012296">
    <property type="entry name" value="Nuclease_put_TT1808"/>
</dbReference>
<reference evidence="2 3" key="1">
    <citation type="submission" date="2018-03" db="EMBL/GenBank/DDBJ databases">
        <title>Draft Genome Sequences of the Obligatory Marine Myxobacteria Enhygromyxa salina SWB007.</title>
        <authorList>
            <person name="Poehlein A."/>
            <person name="Moghaddam J.A."/>
            <person name="Harms H."/>
            <person name="Alanjari M."/>
            <person name="Koenig G.M."/>
            <person name="Daniel R."/>
            <person name="Schaeberle T.F."/>
        </authorList>
    </citation>
    <scope>NUCLEOTIDE SEQUENCE [LARGE SCALE GENOMIC DNA]</scope>
    <source>
        <strain evidence="2 3">SWB007</strain>
    </source>
</reference>
<organism evidence="2 3">
    <name type="scientific">Enhygromyxa salina</name>
    <dbReference type="NCBI Taxonomy" id="215803"/>
    <lineage>
        <taxon>Bacteria</taxon>
        <taxon>Pseudomonadati</taxon>
        <taxon>Myxococcota</taxon>
        <taxon>Polyangia</taxon>
        <taxon>Nannocystales</taxon>
        <taxon>Nannocystaceae</taxon>
        <taxon>Enhygromyxa</taxon>
    </lineage>
</organism>
<comment type="caution">
    <text evidence="2">The sequence shown here is derived from an EMBL/GenBank/DDBJ whole genome shotgun (WGS) entry which is preliminary data.</text>
</comment>
<dbReference type="AlphaFoldDB" id="A0A2S9YFX6"/>
<accession>A0A2S9YFX6</accession>
<gene>
    <name evidence="2" type="ORF">ENSA7_51970</name>
</gene>
<dbReference type="PANTHER" id="PTHR36558:SF1">
    <property type="entry name" value="RESTRICTION ENDONUCLEASE DOMAIN-CONTAINING PROTEIN-RELATED"/>
    <property type="match status" value="1"/>
</dbReference>
<evidence type="ECO:0000259" key="1">
    <source>
        <dbReference type="Pfam" id="PF05685"/>
    </source>
</evidence>
<evidence type="ECO:0000313" key="2">
    <source>
        <dbReference type="EMBL" id="PRQ03906.1"/>
    </source>
</evidence>